<keyword evidence="2 8" id="KW-0396">Initiation factor</keyword>
<reference evidence="8" key="1">
    <citation type="submission" date="2019-08" db="EMBL/GenBank/DDBJ databases">
        <authorList>
            <person name="Kucharzyk K."/>
            <person name="Murdoch R.W."/>
            <person name="Higgins S."/>
            <person name="Loffler F."/>
        </authorList>
    </citation>
    <scope>NUCLEOTIDE SEQUENCE</scope>
</reference>
<sequence>MPAQGVSIEAHLDKGRGPVISVLVQRGTLHVGDSVVCGAAHGRVRAMIASNGELVDTAPPSMPVQVLGLTAVPGAGDTFLAVEDDRMARQIAEQREARNRAAAQAMGARRKTLDQIFEQMEKGEVQELALILKGDSAGSVEALEDALLKIDVGEDISVRIIDRGVGAITETNVTLASASGAVIIGYNVRAQGKATQLADQENVDIRYYSVIYQAIDEVEAALKGMLKPIFEEVVLGQAEIRQIFKSSKAGIIAGVMVQNGIMRRHAKARLLRDGVVVADTEINTLRREKDDATEVREGFECGITLSGYSDIRVDDIIETYEMREKPRD</sequence>
<dbReference type="InterPro" id="IPR023115">
    <property type="entry name" value="TIF_IF2_dom3"/>
</dbReference>
<dbReference type="CDD" id="cd03702">
    <property type="entry name" value="IF2_mtIF2_II"/>
    <property type="match status" value="1"/>
</dbReference>
<dbReference type="PANTHER" id="PTHR43381">
    <property type="entry name" value="TRANSLATION INITIATION FACTOR IF-2-RELATED"/>
    <property type="match status" value="1"/>
</dbReference>
<dbReference type="AlphaFoldDB" id="A0A645CUP1"/>
<dbReference type="InterPro" id="IPR044145">
    <property type="entry name" value="IF2_II"/>
</dbReference>
<evidence type="ECO:0000256" key="5">
    <source>
        <dbReference type="ARBA" id="ARBA00023134"/>
    </source>
</evidence>
<keyword evidence="5" id="KW-0342">GTP-binding</keyword>
<comment type="caution">
    <text evidence="8">The sequence shown here is derived from an EMBL/GenBank/DDBJ whole genome shotgun (WGS) entry which is preliminary data.</text>
</comment>
<dbReference type="EMBL" id="VSSQ01030179">
    <property type="protein sequence ID" value="MPM80605.1"/>
    <property type="molecule type" value="Genomic_DNA"/>
</dbReference>
<comment type="similarity">
    <text evidence="1">Belongs to the TRAFAC class translation factor GTPase superfamily. Classic translation factor GTPase family. IF-2 subfamily.</text>
</comment>
<accession>A0A645CUP1</accession>
<organism evidence="8">
    <name type="scientific">bioreactor metagenome</name>
    <dbReference type="NCBI Taxonomy" id="1076179"/>
    <lineage>
        <taxon>unclassified sequences</taxon>
        <taxon>metagenomes</taxon>
        <taxon>ecological metagenomes</taxon>
    </lineage>
</organism>
<dbReference type="PANTHER" id="PTHR43381:SF5">
    <property type="entry name" value="TR-TYPE G DOMAIN-CONTAINING PROTEIN"/>
    <property type="match status" value="1"/>
</dbReference>
<gene>
    <name evidence="8" type="primary">infB_33</name>
    <name evidence="8" type="ORF">SDC9_127655</name>
</gene>
<name>A0A645CUP1_9ZZZZ</name>
<dbReference type="GO" id="GO:0003743">
    <property type="term" value="F:translation initiation factor activity"/>
    <property type="evidence" value="ECO:0007669"/>
    <property type="project" value="UniProtKB-KW"/>
</dbReference>
<proteinExistence type="inferred from homology"/>
<dbReference type="Gene3D" id="2.40.30.10">
    <property type="entry name" value="Translation factors"/>
    <property type="match status" value="2"/>
</dbReference>
<dbReference type="GO" id="GO:0005525">
    <property type="term" value="F:GTP binding"/>
    <property type="evidence" value="ECO:0007669"/>
    <property type="project" value="UniProtKB-KW"/>
</dbReference>
<keyword evidence="3" id="KW-0547">Nucleotide-binding</keyword>
<dbReference type="Gene3D" id="3.40.50.10050">
    <property type="entry name" value="Translation initiation factor IF- 2, domain 3"/>
    <property type="match status" value="1"/>
</dbReference>
<dbReference type="GO" id="GO:0005829">
    <property type="term" value="C:cytosol"/>
    <property type="evidence" value="ECO:0007669"/>
    <property type="project" value="TreeGrafter"/>
</dbReference>
<evidence type="ECO:0000259" key="7">
    <source>
        <dbReference type="Pfam" id="PF22042"/>
    </source>
</evidence>
<dbReference type="Pfam" id="PF22042">
    <property type="entry name" value="EF-G_D2"/>
    <property type="match status" value="1"/>
</dbReference>
<dbReference type="InterPro" id="IPR009000">
    <property type="entry name" value="Transl_B-barrel_sf"/>
</dbReference>
<evidence type="ECO:0000259" key="6">
    <source>
        <dbReference type="Pfam" id="PF11987"/>
    </source>
</evidence>
<dbReference type="FunFam" id="3.40.50.10050:FF:000001">
    <property type="entry name" value="Translation initiation factor IF-2"/>
    <property type="match status" value="1"/>
</dbReference>
<evidence type="ECO:0000256" key="3">
    <source>
        <dbReference type="ARBA" id="ARBA00022741"/>
    </source>
</evidence>
<dbReference type="FunFam" id="2.40.30.10:FF:000008">
    <property type="entry name" value="Translation initiation factor IF-2"/>
    <property type="match status" value="1"/>
</dbReference>
<dbReference type="InterPro" id="IPR053905">
    <property type="entry name" value="EF-G-like_DII"/>
</dbReference>
<dbReference type="SUPFAM" id="SSF52156">
    <property type="entry name" value="Initiation factor IF2/eIF5b, domain 3"/>
    <property type="match status" value="1"/>
</dbReference>
<dbReference type="SUPFAM" id="SSF50447">
    <property type="entry name" value="Translation proteins"/>
    <property type="match status" value="2"/>
</dbReference>
<dbReference type="Pfam" id="PF11987">
    <property type="entry name" value="IF-2"/>
    <property type="match status" value="1"/>
</dbReference>
<dbReference type="InterPro" id="IPR015760">
    <property type="entry name" value="TIF_IF2"/>
</dbReference>
<feature type="domain" description="Translation initiation factor IF- 2" evidence="6">
    <location>
        <begin position="106"/>
        <end position="219"/>
    </location>
</feature>
<evidence type="ECO:0000256" key="2">
    <source>
        <dbReference type="ARBA" id="ARBA00022540"/>
    </source>
</evidence>
<dbReference type="FunFam" id="2.40.30.10:FF:000007">
    <property type="entry name" value="Translation initiation factor IF-2"/>
    <property type="match status" value="1"/>
</dbReference>
<protein>
    <submittedName>
        <fullName evidence="8">Translation initiation factor IF-2</fullName>
    </submittedName>
</protein>
<feature type="domain" description="Elongation factor G-like" evidence="7">
    <location>
        <begin position="2"/>
        <end position="81"/>
    </location>
</feature>
<keyword evidence="4" id="KW-0648">Protein biosynthesis</keyword>
<evidence type="ECO:0000256" key="1">
    <source>
        <dbReference type="ARBA" id="ARBA00007733"/>
    </source>
</evidence>
<dbReference type="CDD" id="cd03692">
    <property type="entry name" value="mtIF2_IVc"/>
    <property type="match status" value="1"/>
</dbReference>
<evidence type="ECO:0000313" key="8">
    <source>
        <dbReference type="EMBL" id="MPM80605.1"/>
    </source>
</evidence>
<dbReference type="InterPro" id="IPR036925">
    <property type="entry name" value="TIF_IF2_dom3_sf"/>
</dbReference>
<evidence type="ECO:0000256" key="4">
    <source>
        <dbReference type="ARBA" id="ARBA00022917"/>
    </source>
</evidence>